<name>A0A3M7QNH1_BRAPC</name>
<protein>
    <submittedName>
        <fullName evidence="1">Uncharacterized protein</fullName>
    </submittedName>
</protein>
<proteinExistence type="predicted"/>
<comment type="caution">
    <text evidence="1">The sequence shown here is derived from an EMBL/GenBank/DDBJ whole genome shotgun (WGS) entry which is preliminary data.</text>
</comment>
<sequence>MGSTLSRANFCIKPTNPRSSCLLFSLCSLSAKQSSSFMNDLVSAICRMNSSFKFSASSWLWSWPGKVTNERSVLAQRSADSKILDVESIKCSVVGALFTQFMMWANDALECTLLSSLGSESHLASSSTETLSLRASSHVL</sequence>
<gene>
    <name evidence="1" type="ORF">BpHYR1_022390</name>
</gene>
<reference evidence="1 2" key="1">
    <citation type="journal article" date="2018" name="Sci. Rep.">
        <title>Genomic signatures of local adaptation to the degree of environmental predictability in rotifers.</title>
        <authorList>
            <person name="Franch-Gras L."/>
            <person name="Hahn C."/>
            <person name="Garcia-Roger E.M."/>
            <person name="Carmona M.J."/>
            <person name="Serra M."/>
            <person name="Gomez A."/>
        </authorList>
    </citation>
    <scope>NUCLEOTIDE SEQUENCE [LARGE SCALE GENOMIC DNA]</scope>
    <source>
        <strain evidence="1">HYR1</strain>
    </source>
</reference>
<dbReference type="AlphaFoldDB" id="A0A3M7QNH1"/>
<evidence type="ECO:0000313" key="2">
    <source>
        <dbReference type="Proteomes" id="UP000276133"/>
    </source>
</evidence>
<evidence type="ECO:0000313" key="1">
    <source>
        <dbReference type="EMBL" id="RNA12611.1"/>
    </source>
</evidence>
<keyword evidence="2" id="KW-1185">Reference proteome</keyword>
<organism evidence="1 2">
    <name type="scientific">Brachionus plicatilis</name>
    <name type="common">Marine rotifer</name>
    <name type="synonym">Brachionus muelleri</name>
    <dbReference type="NCBI Taxonomy" id="10195"/>
    <lineage>
        <taxon>Eukaryota</taxon>
        <taxon>Metazoa</taxon>
        <taxon>Spiralia</taxon>
        <taxon>Gnathifera</taxon>
        <taxon>Rotifera</taxon>
        <taxon>Eurotatoria</taxon>
        <taxon>Monogononta</taxon>
        <taxon>Pseudotrocha</taxon>
        <taxon>Ploima</taxon>
        <taxon>Brachionidae</taxon>
        <taxon>Brachionus</taxon>
    </lineage>
</organism>
<dbReference type="EMBL" id="REGN01005652">
    <property type="protein sequence ID" value="RNA12611.1"/>
    <property type="molecule type" value="Genomic_DNA"/>
</dbReference>
<dbReference type="Proteomes" id="UP000276133">
    <property type="component" value="Unassembled WGS sequence"/>
</dbReference>
<accession>A0A3M7QNH1</accession>